<comment type="caution">
    <text evidence="2">The sequence shown here is derived from an EMBL/GenBank/DDBJ whole genome shotgun (WGS) entry which is preliminary data.</text>
</comment>
<dbReference type="AlphaFoldDB" id="A0A2A2M1L2"/>
<keyword evidence="3" id="KW-1185">Reference proteome</keyword>
<gene>
    <name evidence="2" type="ORF">WR25_23969</name>
</gene>
<dbReference type="EMBL" id="LIAE01006230">
    <property type="protein sequence ID" value="PAV92362.1"/>
    <property type="molecule type" value="Genomic_DNA"/>
</dbReference>
<dbReference type="Proteomes" id="UP000218231">
    <property type="component" value="Unassembled WGS sequence"/>
</dbReference>
<evidence type="ECO:0000313" key="2">
    <source>
        <dbReference type="EMBL" id="PAV92362.1"/>
    </source>
</evidence>
<reference evidence="2 3" key="1">
    <citation type="journal article" date="2017" name="Curr. Biol.">
        <title>Genome architecture and evolution of a unichromosomal asexual nematode.</title>
        <authorList>
            <person name="Fradin H."/>
            <person name="Zegar C."/>
            <person name="Gutwein M."/>
            <person name="Lucas J."/>
            <person name="Kovtun M."/>
            <person name="Corcoran D."/>
            <person name="Baugh L.R."/>
            <person name="Kiontke K."/>
            <person name="Gunsalus K."/>
            <person name="Fitch D.H."/>
            <person name="Piano F."/>
        </authorList>
    </citation>
    <scope>NUCLEOTIDE SEQUENCE [LARGE SCALE GENOMIC DNA]</scope>
    <source>
        <strain evidence="2">PF1309</strain>
    </source>
</reference>
<feature type="region of interest" description="Disordered" evidence="1">
    <location>
        <begin position="1"/>
        <end position="33"/>
    </location>
</feature>
<accession>A0A2A2M1L2</accession>
<sequence length="96" mass="10167">MTASTIAERHGRHHGRLKAIGEPQRPQPLAARPGLRDDRTIADAAGHPPVRAKRDELDAVQEIAAHRPNADQADGPAFQPSLRIIDGQAASDTAGG</sequence>
<feature type="region of interest" description="Disordered" evidence="1">
    <location>
        <begin position="66"/>
        <end position="96"/>
    </location>
</feature>
<proteinExistence type="predicted"/>
<protein>
    <submittedName>
        <fullName evidence="2">Uncharacterized protein</fullName>
    </submittedName>
</protein>
<evidence type="ECO:0000313" key="3">
    <source>
        <dbReference type="Proteomes" id="UP000218231"/>
    </source>
</evidence>
<evidence type="ECO:0000256" key="1">
    <source>
        <dbReference type="SAM" id="MobiDB-lite"/>
    </source>
</evidence>
<organism evidence="2 3">
    <name type="scientific">Diploscapter pachys</name>
    <dbReference type="NCBI Taxonomy" id="2018661"/>
    <lineage>
        <taxon>Eukaryota</taxon>
        <taxon>Metazoa</taxon>
        <taxon>Ecdysozoa</taxon>
        <taxon>Nematoda</taxon>
        <taxon>Chromadorea</taxon>
        <taxon>Rhabditida</taxon>
        <taxon>Rhabditina</taxon>
        <taxon>Rhabditomorpha</taxon>
        <taxon>Rhabditoidea</taxon>
        <taxon>Rhabditidae</taxon>
        <taxon>Diploscapter</taxon>
    </lineage>
</organism>
<name>A0A2A2M1L2_9BILA</name>